<evidence type="ECO:0000256" key="2">
    <source>
        <dbReference type="ARBA" id="ARBA00023295"/>
    </source>
</evidence>
<dbReference type="HOGENOM" id="CLU_036838_2_1_9"/>
<dbReference type="STRING" id="537007.BLAHAN_04550"/>
<dbReference type="InterPro" id="IPR036452">
    <property type="entry name" value="Ribo_hydro-like"/>
</dbReference>
<keyword evidence="5" id="KW-1185">Reference proteome</keyword>
<dbReference type="Proteomes" id="UP000003755">
    <property type="component" value="Unassembled WGS sequence"/>
</dbReference>
<evidence type="ECO:0000259" key="3">
    <source>
        <dbReference type="Pfam" id="PF01156"/>
    </source>
</evidence>
<accession>C9L5A0</accession>
<reference evidence="4" key="1">
    <citation type="submission" date="2009-09" db="EMBL/GenBank/DDBJ databases">
        <authorList>
            <person name="Weinstock G."/>
            <person name="Sodergren E."/>
            <person name="Clifton S."/>
            <person name="Fulton L."/>
            <person name="Fulton B."/>
            <person name="Courtney L."/>
            <person name="Fronick C."/>
            <person name="Harrison M."/>
            <person name="Strong C."/>
            <person name="Farmer C."/>
            <person name="Delahaunty K."/>
            <person name="Markovic C."/>
            <person name="Hall O."/>
            <person name="Minx P."/>
            <person name="Tomlinson C."/>
            <person name="Mitreva M."/>
            <person name="Nelson J."/>
            <person name="Hou S."/>
            <person name="Wollam A."/>
            <person name="Pepin K.H."/>
            <person name="Johnson M."/>
            <person name="Bhonagiri V."/>
            <person name="Nash W.E."/>
            <person name="Warren W."/>
            <person name="Chinwalla A."/>
            <person name="Mardis E.R."/>
            <person name="Wilson R.K."/>
        </authorList>
    </citation>
    <scope>NUCLEOTIDE SEQUENCE [LARGE SCALE GENOMIC DNA]</scope>
    <source>
        <strain evidence="4">DSM 20583</strain>
    </source>
</reference>
<gene>
    <name evidence="4" type="ORF">BLAHAN_04550</name>
</gene>
<dbReference type="eggNOG" id="COG1957">
    <property type="taxonomic scope" value="Bacteria"/>
</dbReference>
<name>C9L5A0_BLAHA</name>
<dbReference type="SUPFAM" id="SSF53590">
    <property type="entry name" value="Nucleoside hydrolase"/>
    <property type="match status" value="1"/>
</dbReference>
<dbReference type="EMBL" id="ABYU02000011">
    <property type="protein sequence ID" value="EEX22332.1"/>
    <property type="molecule type" value="Genomic_DNA"/>
</dbReference>
<evidence type="ECO:0000256" key="1">
    <source>
        <dbReference type="ARBA" id="ARBA00022801"/>
    </source>
</evidence>
<dbReference type="RefSeq" id="WP_004221413.1">
    <property type="nucleotide sequence ID" value="NZ_CP022413.2"/>
</dbReference>
<keyword evidence="1 4" id="KW-0378">Hydrolase</keyword>
<comment type="caution">
    <text evidence="4">The sequence shown here is derived from an EMBL/GenBank/DDBJ whole genome shotgun (WGS) entry which is preliminary data.</text>
</comment>
<dbReference type="AlphaFoldDB" id="C9L5A0"/>
<dbReference type="GO" id="GO:0008477">
    <property type="term" value="F:purine nucleosidase activity"/>
    <property type="evidence" value="ECO:0007669"/>
    <property type="project" value="TreeGrafter"/>
</dbReference>
<dbReference type="PANTHER" id="PTHR12304:SF4">
    <property type="entry name" value="URIDINE NUCLEOSIDASE"/>
    <property type="match status" value="1"/>
</dbReference>
<sequence>MKRPIIIDCDPGVDDALAIILALKSSELDLKAVCTVSGNGDIDNTTQNGLKILALCGREDIPLYRGSARALDDKQPDTVPAFGDDGLGGYAYTIETEKEEEEKNAVDFLVETATEHPGEITLFAIGPCTNIAKAIRKDPEFPKKIKQLIIMGGAKYTGNMSPVAEYNFWADPLAAKEVLNAGFQDAVMIGLDVTNKIALGADVRELLRIFNTKLSNFLYNVTRVGLDDNWNSRRKPVAPMHDVLTVAYFIDPTILTLKKANIDVLTDGIGRGQSIVDINGHWNDGRCNAWYAAEVDVNKFYKLLLTTIFEEKKEEILEYLNR</sequence>
<feature type="domain" description="Inosine/uridine-preferring nucleoside hydrolase" evidence="3">
    <location>
        <begin position="5"/>
        <end position="302"/>
    </location>
</feature>
<protein>
    <submittedName>
        <fullName evidence="4">Inosine-uridine preferring nucleoside hydrolase</fullName>
    </submittedName>
</protein>
<organism evidence="4 5">
    <name type="scientific">Blautia hansenii DSM 20583</name>
    <dbReference type="NCBI Taxonomy" id="537007"/>
    <lineage>
        <taxon>Bacteria</taxon>
        <taxon>Bacillati</taxon>
        <taxon>Bacillota</taxon>
        <taxon>Clostridia</taxon>
        <taxon>Lachnospirales</taxon>
        <taxon>Lachnospiraceae</taxon>
        <taxon>Blautia</taxon>
    </lineage>
</organism>
<proteinExistence type="predicted"/>
<dbReference type="GO" id="GO:0005829">
    <property type="term" value="C:cytosol"/>
    <property type="evidence" value="ECO:0007669"/>
    <property type="project" value="TreeGrafter"/>
</dbReference>
<evidence type="ECO:0000313" key="4">
    <source>
        <dbReference type="EMBL" id="EEX22332.1"/>
    </source>
</evidence>
<evidence type="ECO:0000313" key="5">
    <source>
        <dbReference type="Proteomes" id="UP000003755"/>
    </source>
</evidence>
<dbReference type="InterPro" id="IPR023186">
    <property type="entry name" value="IUNH"/>
</dbReference>
<dbReference type="InterPro" id="IPR001910">
    <property type="entry name" value="Inosine/uridine_hydrolase_dom"/>
</dbReference>
<dbReference type="Pfam" id="PF01156">
    <property type="entry name" value="IU_nuc_hydro"/>
    <property type="match status" value="1"/>
</dbReference>
<dbReference type="GO" id="GO:0006152">
    <property type="term" value="P:purine nucleoside catabolic process"/>
    <property type="evidence" value="ECO:0007669"/>
    <property type="project" value="TreeGrafter"/>
</dbReference>
<dbReference type="PANTHER" id="PTHR12304">
    <property type="entry name" value="INOSINE-URIDINE PREFERRING NUCLEOSIDE HYDROLASE"/>
    <property type="match status" value="1"/>
</dbReference>
<keyword evidence="2" id="KW-0326">Glycosidase</keyword>
<dbReference type="Gene3D" id="3.90.245.10">
    <property type="entry name" value="Ribonucleoside hydrolase-like"/>
    <property type="match status" value="1"/>
</dbReference>